<feature type="compositionally biased region" description="Basic residues" evidence="1">
    <location>
        <begin position="30"/>
        <end position="51"/>
    </location>
</feature>
<sequence>DPDTARGRPRLHPGAARVHDGAGAGPGRGRPGRHPRGGARASRHRRVRGGRRGGGPGAARRLGGGPDPRPPARRQRRYRGAGTDLLLRTGPARPGGGGGRRGRPAQVGPRRGGRGRRAARPLGRATPLGRGGLRGRPPRQTGTPEGPRDPAVVGEPHRQGAGGAPGPGRRPQRQGDLHPPPRRPRHGPYPRDEHPRQARSRLAAAGARLGRAPRPREDRADAQL</sequence>
<organism evidence="2">
    <name type="scientific">uncultured Rubrobacteraceae bacterium</name>
    <dbReference type="NCBI Taxonomy" id="349277"/>
    <lineage>
        <taxon>Bacteria</taxon>
        <taxon>Bacillati</taxon>
        <taxon>Actinomycetota</taxon>
        <taxon>Rubrobacteria</taxon>
        <taxon>Rubrobacterales</taxon>
        <taxon>Rubrobacteraceae</taxon>
        <taxon>environmental samples</taxon>
    </lineage>
</organism>
<feature type="compositionally biased region" description="Low complexity" evidence="1">
    <location>
        <begin position="80"/>
        <end position="92"/>
    </location>
</feature>
<dbReference type="AlphaFoldDB" id="A0A6J4R113"/>
<feature type="non-terminal residue" evidence="2">
    <location>
        <position position="1"/>
    </location>
</feature>
<reference evidence="2" key="1">
    <citation type="submission" date="2020-02" db="EMBL/GenBank/DDBJ databases">
        <authorList>
            <person name="Meier V. D."/>
        </authorList>
    </citation>
    <scope>NUCLEOTIDE SEQUENCE</scope>
    <source>
        <strain evidence="2">AVDCRST_MAG02</strain>
    </source>
</reference>
<protein>
    <submittedName>
        <fullName evidence="2">Nitrate/nitrite response regulator protein</fullName>
    </submittedName>
</protein>
<feature type="compositionally biased region" description="Gly residues" evidence="1">
    <location>
        <begin position="52"/>
        <end position="66"/>
    </location>
</feature>
<evidence type="ECO:0000256" key="1">
    <source>
        <dbReference type="SAM" id="MobiDB-lite"/>
    </source>
</evidence>
<feature type="compositionally biased region" description="Low complexity" evidence="1">
    <location>
        <begin position="200"/>
        <end position="212"/>
    </location>
</feature>
<evidence type="ECO:0000313" key="2">
    <source>
        <dbReference type="EMBL" id="CAA9459568.1"/>
    </source>
</evidence>
<feature type="non-terminal residue" evidence="2">
    <location>
        <position position="224"/>
    </location>
</feature>
<gene>
    <name evidence="2" type="ORF">AVDCRST_MAG02-2011</name>
</gene>
<name>A0A6J4R113_9ACTN</name>
<proteinExistence type="predicted"/>
<feature type="compositionally biased region" description="Basic and acidic residues" evidence="1">
    <location>
        <begin position="214"/>
        <end position="224"/>
    </location>
</feature>
<feature type="region of interest" description="Disordered" evidence="1">
    <location>
        <begin position="1"/>
        <end position="224"/>
    </location>
</feature>
<dbReference type="EMBL" id="CADCVH010000068">
    <property type="protein sequence ID" value="CAA9459568.1"/>
    <property type="molecule type" value="Genomic_DNA"/>
</dbReference>
<accession>A0A6J4R113</accession>